<protein>
    <submittedName>
        <fullName evidence="2">Uncharacterized protein</fullName>
    </submittedName>
</protein>
<comment type="caution">
    <text evidence="2">The sequence shown here is derived from an EMBL/GenBank/DDBJ whole genome shotgun (WGS) entry which is preliminary data.</text>
</comment>
<keyword evidence="1" id="KW-1133">Transmembrane helix</keyword>
<evidence type="ECO:0000313" key="3">
    <source>
        <dbReference type="Proteomes" id="UP001419268"/>
    </source>
</evidence>
<dbReference type="Gene3D" id="3.40.50.1000">
    <property type="entry name" value="HAD superfamily/HAD-like"/>
    <property type="match status" value="1"/>
</dbReference>
<gene>
    <name evidence="2" type="ORF">Scep_022456</name>
</gene>
<keyword evidence="1" id="KW-0812">Transmembrane</keyword>
<dbReference type="InterPro" id="IPR023214">
    <property type="entry name" value="HAD_sf"/>
</dbReference>
<organism evidence="2 3">
    <name type="scientific">Stephania cephalantha</name>
    <dbReference type="NCBI Taxonomy" id="152367"/>
    <lineage>
        <taxon>Eukaryota</taxon>
        <taxon>Viridiplantae</taxon>
        <taxon>Streptophyta</taxon>
        <taxon>Embryophyta</taxon>
        <taxon>Tracheophyta</taxon>
        <taxon>Spermatophyta</taxon>
        <taxon>Magnoliopsida</taxon>
        <taxon>Ranunculales</taxon>
        <taxon>Menispermaceae</taxon>
        <taxon>Menispermoideae</taxon>
        <taxon>Cissampelideae</taxon>
        <taxon>Stephania</taxon>
    </lineage>
</organism>
<dbReference type="AlphaFoldDB" id="A0AAP0I0Z3"/>
<keyword evidence="3" id="KW-1185">Reference proteome</keyword>
<evidence type="ECO:0000313" key="2">
    <source>
        <dbReference type="EMBL" id="KAK9105612.1"/>
    </source>
</evidence>
<reference evidence="2 3" key="1">
    <citation type="submission" date="2024-01" db="EMBL/GenBank/DDBJ databases">
        <title>Genome assemblies of Stephania.</title>
        <authorList>
            <person name="Yang L."/>
        </authorList>
    </citation>
    <scope>NUCLEOTIDE SEQUENCE [LARGE SCALE GENOMIC DNA]</scope>
    <source>
        <strain evidence="2">JXDWG</strain>
        <tissue evidence="2">Leaf</tissue>
    </source>
</reference>
<dbReference type="EMBL" id="JBBNAG010000009">
    <property type="protein sequence ID" value="KAK9105612.1"/>
    <property type="molecule type" value="Genomic_DNA"/>
</dbReference>
<sequence length="104" mass="11335">MVPKTALVALGNLSAFFLCLILLATTKVLRQLEKLGFWSDQLAIAKETGRRLGMGANMYPSTSLLGEHKDGSISTLPIDELIEKADGFVGVFPSWYSHNFVSCS</sequence>
<keyword evidence="1" id="KW-0472">Membrane</keyword>
<accession>A0AAP0I0Z3</accession>
<feature type="transmembrane region" description="Helical" evidence="1">
    <location>
        <begin position="6"/>
        <end position="25"/>
    </location>
</feature>
<evidence type="ECO:0000256" key="1">
    <source>
        <dbReference type="SAM" id="Phobius"/>
    </source>
</evidence>
<dbReference type="Proteomes" id="UP001419268">
    <property type="component" value="Unassembled WGS sequence"/>
</dbReference>
<name>A0AAP0I0Z3_9MAGN</name>
<proteinExistence type="predicted"/>